<evidence type="ECO:0000313" key="5">
    <source>
        <dbReference type="Proteomes" id="UP001186944"/>
    </source>
</evidence>
<dbReference type="GO" id="GO:0022008">
    <property type="term" value="P:neurogenesis"/>
    <property type="evidence" value="ECO:0007669"/>
    <property type="project" value="TreeGrafter"/>
</dbReference>
<gene>
    <name evidence="4" type="ORF">FSP39_019570</name>
</gene>
<keyword evidence="5" id="KW-1185">Reference proteome</keyword>
<accession>A0AA88YEU0</accession>
<name>A0AA88YEU0_PINIB</name>
<dbReference type="PANTHER" id="PTHR45774">
    <property type="entry name" value="BTB/POZ DOMAIN-CONTAINING"/>
    <property type="match status" value="1"/>
</dbReference>
<dbReference type="InterPro" id="IPR000210">
    <property type="entry name" value="BTB/POZ_dom"/>
</dbReference>
<dbReference type="Pfam" id="PF08005">
    <property type="entry name" value="PHR"/>
    <property type="match status" value="1"/>
</dbReference>
<evidence type="ECO:0000259" key="3">
    <source>
        <dbReference type="PROSITE" id="PS50097"/>
    </source>
</evidence>
<protein>
    <recommendedName>
        <fullName evidence="3">BTB domain-containing protein</fullName>
    </recommendedName>
</protein>
<proteinExistence type="predicted"/>
<dbReference type="Pfam" id="PF00651">
    <property type="entry name" value="BTB"/>
    <property type="match status" value="1"/>
</dbReference>
<dbReference type="SUPFAM" id="SSF54695">
    <property type="entry name" value="POZ domain"/>
    <property type="match status" value="1"/>
</dbReference>
<feature type="domain" description="BTB" evidence="3">
    <location>
        <begin position="28"/>
        <end position="89"/>
    </location>
</feature>
<keyword evidence="2" id="KW-0963">Cytoplasm</keyword>
<dbReference type="Gene3D" id="3.30.710.10">
    <property type="entry name" value="Potassium Channel Kv1.1, Chain A"/>
    <property type="match status" value="1"/>
</dbReference>
<dbReference type="Gene3D" id="2.60.120.820">
    <property type="entry name" value="PHR domain"/>
    <property type="match status" value="1"/>
</dbReference>
<dbReference type="Gene3D" id="1.25.40.420">
    <property type="match status" value="1"/>
</dbReference>
<organism evidence="4 5">
    <name type="scientific">Pinctada imbricata</name>
    <name type="common">Atlantic pearl-oyster</name>
    <name type="synonym">Pinctada martensii</name>
    <dbReference type="NCBI Taxonomy" id="66713"/>
    <lineage>
        <taxon>Eukaryota</taxon>
        <taxon>Metazoa</taxon>
        <taxon>Spiralia</taxon>
        <taxon>Lophotrochozoa</taxon>
        <taxon>Mollusca</taxon>
        <taxon>Bivalvia</taxon>
        <taxon>Autobranchia</taxon>
        <taxon>Pteriomorphia</taxon>
        <taxon>Pterioida</taxon>
        <taxon>Pterioidea</taxon>
        <taxon>Pteriidae</taxon>
        <taxon>Pinctada</taxon>
    </lineage>
</organism>
<dbReference type="SMART" id="SM00225">
    <property type="entry name" value="BTB"/>
    <property type="match status" value="1"/>
</dbReference>
<sequence>MATPTVEWQCNKTLTECLLYMLEKEVACDVRFLFEKGTQEVRAHKVILLSRSPVFYSMLEGPLAEKGDITITDVTKESFVEFLRYLYSDVFEPNWETLIDVFYCSKKYCVDILSELCIDFLRNNVSTQNVCTVLGVSLCFDMKDIIVLCISLLEEDTKECLDTPGFLASSKECIEAILNLDKVNCREEDIYEGVLRWAGEECRRQEMEDTPANYRAVLGDQIYKIRFQTMGPYFSENISNSCILTDEEKVDIYRSMHLKKDSHLSKFISYPRIRQPFRVTRFKDISHPWVVEDTTDKISFEVSHGTKLRGVQVYGSSEEKRTIKYTIQIKDGNGKILHTETESISTDGSSATYDILLSKVIRLKRRERYTIEIDQKHCGGGELYMYYGINGQTSVRHSGDKSIIFYSAADSEHTNIDTGQIPGIIMA</sequence>
<comment type="caution">
    <text evidence="4">The sequence shown here is derived from an EMBL/GenBank/DDBJ whole genome shotgun (WGS) entry which is preliminary data.</text>
</comment>
<dbReference type="InterPro" id="IPR012983">
    <property type="entry name" value="PHR"/>
</dbReference>
<reference evidence="4" key="1">
    <citation type="submission" date="2019-08" db="EMBL/GenBank/DDBJ databases">
        <title>The improved chromosome-level genome for the pearl oyster Pinctada fucata martensii using PacBio sequencing and Hi-C.</title>
        <authorList>
            <person name="Zheng Z."/>
        </authorList>
    </citation>
    <scope>NUCLEOTIDE SEQUENCE</scope>
    <source>
        <strain evidence="4">ZZ-2019</strain>
        <tissue evidence="4">Adductor muscle</tissue>
    </source>
</reference>
<evidence type="ECO:0000313" key="4">
    <source>
        <dbReference type="EMBL" id="KAK3103483.1"/>
    </source>
</evidence>
<comment type="subcellular location">
    <subcellularLocation>
        <location evidence="1">Cytoplasm</location>
    </subcellularLocation>
</comment>
<dbReference type="InterPro" id="IPR038648">
    <property type="entry name" value="PHR_sf"/>
</dbReference>
<evidence type="ECO:0000256" key="1">
    <source>
        <dbReference type="ARBA" id="ARBA00004496"/>
    </source>
</evidence>
<dbReference type="GO" id="GO:0005829">
    <property type="term" value="C:cytosol"/>
    <property type="evidence" value="ECO:0007669"/>
    <property type="project" value="TreeGrafter"/>
</dbReference>
<dbReference type="AlphaFoldDB" id="A0AA88YEU0"/>
<evidence type="ECO:0000256" key="2">
    <source>
        <dbReference type="ARBA" id="ARBA00022490"/>
    </source>
</evidence>
<dbReference type="Proteomes" id="UP001186944">
    <property type="component" value="Unassembled WGS sequence"/>
</dbReference>
<dbReference type="InterPro" id="IPR011333">
    <property type="entry name" value="SKP1/BTB/POZ_sf"/>
</dbReference>
<dbReference type="EMBL" id="VSWD01000005">
    <property type="protein sequence ID" value="KAK3103483.1"/>
    <property type="molecule type" value="Genomic_DNA"/>
</dbReference>
<dbReference type="PROSITE" id="PS50097">
    <property type="entry name" value="BTB"/>
    <property type="match status" value="1"/>
</dbReference>
<dbReference type="PANTHER" id="PTHR45774:SF3">
    <property type="entry name" value="BTB (POZ) DOMAIN-CONTAINING 2B-RELATED"/>
    <property type="match status" value="1"/>
</dbReference>